<dbReference type="InterPro" id="IPR044992">
    <property type="entry name" value="ChyE-like"/>
</dbReference>
<dbReference type="SUPFAM" id="SSF52317">
    <property type="entry name" value="Class I glutamine amidotransferase-like"/>
    <property type="match status" value="1"/>
</dbReference>
<evidence type="ECO:0000313" key="3">
    <source>
        <dbReference type="Proteomes" id="UP001595921"/>
    </source>
</evidence>
<dbReference type="EMBL" id="JBHSDS010000006">
    <property type="protein sequence ID" value="MFC4358447.1"/>
    <property type="molecule type" value="Genomic_DNA"/>
</dbReference>
<dbReference type="InterPro" id="IPR029062">
    <property type="entry name" value="Class_I_gatase-like"/>
</dbReference>
<accession>A0ABD5PC41</accession>
<dbReference type="Gene3D" id="3.40.50.880">
    <property type="match status" value="1"/>
</dbReference>
<dbReference type="PANTHER" id="PTHR42695:SF5">
    <property type="entry name" value="GLUTAMINE AMIDOTRANSFERASE YLR126C-RELATED"/>
    <property type="match status" value="1"/>
</dbReference>
<keyword evidence="2" id="KW-0315">Glutamine amidotransferase</keyword>
<name>A0ABD5PC41_9EURY</name>
<sequence>MLLVVDNEVDPAYDYLPAALRAMLPAHGVRRVGRRGTDAVDDDTDGDDTVDAGTGLDDIVVGDLDAVVLTGSTAGVYDADDHPWMAEERRFVRRLVDAGVPTLGVCFGHQLVNDALGGTVEHRGLTAELVAVDFTDDPLFDGVAATVPMVHGDHVVDPGEAMESVASADYYPHLATRHRDAPVWTVQYHPEFGADLRERVAADFEWHETGRSFADATHDRTVRNFLRLAGARHLDRDG</sequence>
<dbReference type="Pfam" id="PF00117">
    <property type="entry name" value="GATase"/>
    <property type="match status" value="1"/>
</dbReference>
<evidence type="ECO:0000313" key="2">
    <source>
        <dbReference type="EMBL" id="MFC4358447.1"/>
    </source>
</evidence>
<dbReference type="PANTHER" id="PTHR42695">
    <property type="entry name" value="GLUTAMINE AMIDOTRANSFERASE YLR126C-RELATED"/>
    <property type="match status" value="1"/>
</dbReference>
<keyword evidence="3" id="KW-1185">Reference proteome</keyword>
<organism evidence="2 3">
    <name type="scientific">Halobium salinum</name>
    <dbReference type="NCBI Taxonomy" id="1364940"/>
    <lineage>
        <taxon>Archaea</taxon>
        <taxon>Methanobacteriati</taxon>
        <taxon>Methanobacteriota</taxon>
        <taxon>Stenosarchaea group</taxon>
        <taxon>Halobacteria</taxon>
        <taxon>Halobacteriales</taxon>
        <taxon>Haloferacaceae</taxon>
        <taxon>Halobium</taxon>
    </lineage>
</organism>
<reference evidence="2 3" key="1">
    <citation type="journal article" date="2019" name="Int. J. Syst. Evol. Microbiol.">
        <title>The Global Catalogue of Microorganisms (GCM) 10K type strain sequencing project: providing services to taxonomists for standard genome sequencing and annotation.</title>
        <authorList>
            <consortium name="The Broad Institute Genomics Platform"/>
            <consortium name="The Broad Institute Genome Sequencing Center for Infectious Disease"/>
            <person name="Wu L."/>
            <person name="Ma J."/>
        </authorList>
    </citation>
    <scope>NUCLEOTIDE SEQUENCE [LARGE SCALE GENOMIC DNA]</scope>
    <source>
        <strain evidence="2 3">CGMCC 1.12553</strain>
    </source>
</reference>
<dbReference type="PROSITE" id="PS51273">
    <property type="entry name" value="GATASE_TYPE_1"/>
    <property type="match status" value="1"/>
</dbReference>
<dbReference type="AlphaFoldDB" id="A0ABD5PC41"/>
<dbReference type="CDD" id="cd01741">
    <property type="entry name" value="GATase1_1"/>
    <property type="match status" value="1"/>
</dbReference>
<dbReference type="InterPro" id="IPR017926">
    <property type="entry name" value="GATASE"/>
</dbReference>
<feature type="domain" description="Glutamine amidotransferase" evidence="1">
    <location>
        <begin position="64"/>
        <end position="194"/>
    </location>
</feature>
<dbReference type="Proteomes" id="UP001595921">
    <property type="component" value="Unassembled WGS sequence"/>
</dbReference>
<dbReference type="RefSeq" id="WP_267623825.1">
    <property type="nucleotide sequence ID" value="NZ_JAODIW010000008.1"/>
</dbReference>
<proteinExistence type="predicted"/>
<gene>
    <name evidence="2" type="ORF">ACFO0N_10900</name>
</gene>
<comment type="caution">
    <text evidence="2">The sequence shown here is derived from an EMBL/GenBank/DDBJ whole genome shotgun (WGS) entry which is preliminary data.</text>
</comment>
<evidence type="ECO:0000259" key="1">
    <source>
        <dbReference type="Pfam" id="PF00117"/>
    </source>
</evidence>
<protein>
    <submittedName>
        <fullName evidence="2">Type 1 glutamine amidotransferase</fullName>
    </submittedName>
</protein>